<keyword evidence="3 4" id="KW-0732">Signal</keyword>
<dbReference type="EMBL" id="JAGSND010000001">
    <property type="protein sequence ID" value="MBR0596699.1"/>
    <property type="molecule type" value="Genomic_DNA"/>
</dbReference>
<dbReference type="Gene3D" id="3.90.76.10">
    <property type="entry name" value="Dipeptide-binding Protein, Domain 1"/>
    <property type="match status" value="1"/>
</dbReference>
<dbReference type="Proteomes" id="UP000675664">
    <property type="component" value="Unassembled WGS sequence"/>
</dbReference>
<keyword evidence="2" id="KW-0813">Transport</keyword>
<dbReference type="PIRSF" id="PIRSF002741">
    <property type="entry name" value="MppA"/>
    <property type="match status" value="1"/>
</dbReference>
<dbReference type="CDD" id="cd00995">
    <property type="entry name" value="PBP2_NikA_DppA_OppA_like"/>
    <property type="match status" value="1"/>
</dbReference>
<proteinExistence type="inferred from homology"/>
<reference evidence="6" key="2">
    <citation type="submission" date="2021-04" db="EMBL/GenBank/DDBJ databases">
        <authorList>
            <person name="Liu J."/>
        </authorList>
    </citation>
    <scope>NUCLEOTIDE SEQUENCE</scope>
    <source>
        <strain evidence="6">BAD-6</strain>
    </source>
</reference>
<keyword evidence="7" id="KW-1185">Reference proteome</keyword>
<evidence type="ECO:0000313" key="7">
    <source>
        <dbReference type="Proteomes" id="UP000675664"/>
    </source>
</evidence>
<dbReference type="GO" id="GO:0015833">
    <property type="term" value="P:peptide transport"/>
    <property type="evidence" value="ECO:0007669"/>
    <property type="project" value="TreeGrafter"/>
</dbReference>
<gene>
    <name evidence="6" type="ORF">KCX82_02310</name>
</gene>
<feature type="signal peptide" evidence="4">
    <location>
        <begin position="1"/>
        <end position="22"/>
    </location>
</feature>
<dbReference type="PANTHER" id="PTHR30290">
    <property type="entry name" value="PERIPLASMIC BINDING COMPONENT OF ABC TRANSPORTER"/>
    <property type="match status" value="1"/>
</dbReference>
<dbReference type="RefSeq" id="WP_227016820.1">
    <property type="nucleotide sequence ID" value="NZ_JAGSND010000001.1"/>
</dbReference>
<dbReference type="PROSITE" id="PS51257">
    <property type="entry name" value="PROKAR_LIPOPROTEIN"/>
    <property type="match status" value="1"/>
</dbReference>
<dbReference type="AlphaFoldDB" id="A0A8J7VX68"/>
<comment type="caution">
    <text evidence="6">The sequence shown here is derived from an EMBL/GenBank/DDBJ whole genome shotgun (WGS) entry which is preliminary data.</text>
</comment>
<evidence type="ECO:0000259" key="5">
    <source>
        <dbReference type="Pfam" id="PF00496"/>
    </source>
</evidence>
<dbReference type="InterPro" id="IPR030678">
    <property type="entry name" value="Peptide/Ni-bd"/>
</dbReference>
<dbReference type="GO" id="GO:0043190">
    <property type="term" value="C:ATP-binding cassette (ABC) transporter complex"/>
    <property type="evidence" value="ECO:0007669"/>
    <property type="project" value="InterPro"/>
</dbReference>
<evidence type="ECO:0000256" key="3">
    <source>
        <dbReference type="ARBA" id="ARBA00022729"/>
    </source>
</evidence>
<evidence type="ECO:0000256" key="1">
    <source>
        <dbReference type="ARBA" id="ARBA00005695"/>
    </source>
</evidence>
<dbReference type="GO" id="GO:0042597">
    <property type="term" value="C:periplasmic space"/>
    <property type="evidence" value="ECO:0007669"/>
    <property type="project" value="UniProtKB-ARBA"/>
</dbReference>
<dbReference type="InterPro" id="IPR039424">
    <property type="entry name" value="SBP_5"/>
</dbReference>
<feature type="domain" description="Solute-binding protein family 5" evidence="5">
    <location>
        <begin position="85"/>
        <end position="453"/>
    </location>
</feature>
<evidence type="ECO:0000256" key="2">
    <source>
        <dbReference type="ARBA" id="ARBA00022448"/>
    </source>
</evidence>
<dbReference type="Gene3D" id="3.40.190.10">
    <property type="entry name" value="Periplasmic binding protein-like II"/>
    <property type="match status" value="1"/>
</dbReference>
<dbReference type="PANTHER" id="PTHR30290:SF9">
    <property type="entry name" value="OLIGOPEPTIDE-BINDING PROTEIN APPA"/>
    <property type="match status" value="1"/>
</dbReference>
<evidence type="ECO:0000313" key="6">
    <source>
        <dbReference type="EMBL" id="MBR0596699.1"/>
    </source>
</evidence>
<dbReference type="GO" id="GO:1904680">
    <property type="term" value="F:peptide transmembrane transporter activity"/>
    <property type="evidence" value="ECO:0007669"/>
    <property type="project" value="TreeGrafter"/>
</dbReference>
<dbReference type="InterPro" id="IPR000914">
    <property type="entry name" value="SBP_5_dom"/>
</dbReference>
<organism evidence="6 7">
    <name type="scientific">Sinanaerobacter chloroacetimidivorans</name>
    <dbReference type="NCBI Taxonomy" id="2818044"/>
    <lineage>
        <taxon>Bacteria</taxon>
        <taxon>Bacillati</taxon>
        <taxon>Bacillota</taxon>
        <taxon>Clostridia</taxon>
        <taxon>Peptostreptococcales</taxon>
        <taxon>Anaerovoracaceae</taxon>
        <taxon>Sinanaerobacter</taxon>
    </lineage>
</organism>
<sequence>MLKKFIAIGTAVLIAASGLTGCGETTSFLGGNPEEKVETVTSSEIYIPIEKIRTLNPVIAKDEDAYYINKLIYDGLFGFNENLGLVSQLADSYSYSQDGSSVTLNLKRGILWHDGQEVTADDVKFSIEAYINASYTNVTLYTSYVQNISSVKLVKNDPYQLEVYFKQNNQISLENFTFPIIPKHKFKSLDATRTASEGFIPVGTGAYRVVDINELSHIILKGNENYHGGYTPKNTLHFQIMPDKVNAINLMEVNNISLTYSKEIDRDTIYTNKDVNVVPFPSNEVELIGFNFRNNALVNKKVRQAIACAIDTQEILEAGYFKNGMFNDNIYYPNFLGVASSENNYKFDITRAKALLTEAGYIDRNGDGLVENALNEEVSINILVNAEDQSRIAAAEIIKKGLDKLPIRSNIITKDWNGYQSDLASGNFDIYLGGYQIKETYDMRPFLHTGFGNVIGYSNPALDLLLDKMESGISVKDRASTYTKIKDILTDDLPYFCLLYKTYGAIASPSLQGEIKPYFNNLYHGCEKWFNVYEIPADKNE</sequence>
<accession>A0A8J7VX68</accession>
<reference evidence="6" key="1">
    <citation type="submission" date="2021-04" db="EMBL/GenBank/DDBJ databases">
        <title>Sinoanaerobacter chloroacetimidivorans sp. nov., an obligate anaerobic bacterium isolated from anaerobic sludge.</title>
        <authorList>
            <person name="Bao Y."/>
        </authorList>
    </citation>
    <scope>NUCLEOTIDE SEQUENCE</scope>
    <source>
        <strain evidence="6">BAD-6</strain>
    </source>
</reference>
<dbReference type="SUPFAM" id="SSF53850">
    <property type="entry name" value="Periplasmic binding protein-like II"/>
    <property type="match status" value="1"/>
</dbReference>
<comment type="similarity">
    <text evidence="1">Belongs to the bacterial solute-binding protein 5 family.</text>
</comment>
<evidence type="ECO:0000256" key="4">
    <source>
        <dbReference type="SAM" id="SignalP"/>
    </source>
</evidence>
<protein>
    <submittedName>
        <fullName evidence="6">ABC transporter substrate-binding protein</fullName>
    </submittedName>
</protein>
<dbReference type="Pfam" id="PF00496">
    <property type="entry name" value="SBP_bac_5"/>
    <property type="match status" value="1"/>
</dbReference>
<name>A0A8J7VX68_9FIRM</name>
<dbReference type="Gene3D" id="3.10.105.10">
    <property type="entry name" value="Dipeptide-binding Protein, Domain 3"/>
    <property type="match status" value="1"/>
</dbReference>
<feature type="chain" id="PRO_5039678763" evidence="4">
    <location>
        <begin position="23"/>
        <end position="541"/>
    </location>
</feature>